<protein>
    <submittedName>
        <fullName evidence="1">8225_t:CDS:1</fullName>
    </submittedName>
</protein>
<proteinExistence type="predicted"/>
<dbReference type="Gene3D" id="3.80.10.10">
    <property type="entry name" value="Ribonuclease Inhibitor"/>
    <property type="match status" value="1"/>
</dbReference>
<sequence length="489" mass="56539">MATKISIELLIMVLNNVKSTQDLYSSLLVNRFWCKVTIPILWEIPFGHECRMGYIELRKRALCIRTYISCMDTQARTLLTQNGFDLSSSPPQVTFDYPSFVHKFVINHLVYFISIYSPLIIPQQITGSDQDNNNNENYYEIVIDKSRILFCEICKLIINRCEFLDCFKLVGVNLCYEKYYLSYSDSIGSILKLPGAPNVFKKLESFTSMVGKNEPIHLLYESLALICDNILNMNLEFKSYSQMQLFAKLINAQKRLENLSIVARSNLDFNSFLWAIIGQKESLRSLYLKLVSFYHFEVKSSPIGQFISLQDFYIEDCSGLYRSGSLFFASSLTQLSSFHFRQKCREYPQEFIKKIIEAANINLKNIRLDLISAIPYDIFSAILKYCSKITELTLHILCSEQVILILNNNFNELRKFSFGCGKRFDIDKLLCQMVENVPESIETIEIKMGIFSSDSLKNFFKEWCRKGGGGTKKIIVKCKDRRGLFTLSE</sequence>
<comment type="caution">
    <text evidence="1">The sequence shown here is derived from an EMBL/GenBank/DDBJ whole genome shotgun (WGS) entry which is preliminary data.</text>
</comment>
<dbReference type="AlphaFoldDB" id="A0A9N8ZNR2"/>
<evidence type="ECO:0000313" key="1">
    <source>
        <dbReference type="EMBL" id="CAG8502508.1"/>
    </source>
</evidence>
<dbReference type="OrthoDB" id="2631350at2759"/>
<name>A0A9N8ZNR2_9GLOM</name>
<organism evidence="1 2">
    <name type="scientific">Diversispora eburnea</name>
    <dbReference type="NCBI Taxonomy" id="1213867"/>
    <lineage>
        <taxon>Eukaryota</taxon>
        <taxon>Fungi</taxon>
        <taxon>Fungi incertae sedis</taxon>
        <taxon>Mucoromycota</taxon>
        <taxon>Glomeromycotina</taxon>
        <taxon>Glomeromycetes</taxon>
        <taxon>Diversisporales</taxon>
        <taxon>Diversisporaceae</taxon>
        <taxon>Diversispora</taxon>
    </lineage>
</organism>
<evidence type="ECO:0000313" key="2">
    <source>
        <dbReference type="Proteomes" id="UP000789706"/>
    </source>
</evidence>
<reference evidence="1" key="1">
    <citation type="submission" date="2021-06" db="EMBL/GenBank/DDBJ databases">
        <authorList>
            <person name="Kallberg Y."/>
            <person name="Tangrot J."/>
            <person name="Rosling A."/>
        </authorList>
    </citation>
    <scope>NUCLEOTIDE SEQUENCE</scope>
    <source>
        <strain evidence="1">AZ414A</strain>
    </source>
</reference>
<dbReference type="InterPro" id="IPR032675">
    <property type="entry name" value="LRR_dom_sf"/>
</dbReference>
<keyword evidence="2" id="KW-1185">Reference proteome</keyword>
<dbReference type="Proteomes" id="UP000789706">
    <property type="component" value="Unassembled WGS sequence"/>
</dbReference>
<accession>A0A9N8ZNR2</accession>
<gene>
    <name evidence="1" type="ORF">DEBURN_LOCUS4750</name>
</gene>
<dbReference type="EMBL" id="CAJVPK010000382">
    <property type="protein sequence ID" value="CAG8502508.1"/>
    <property type="molecule type" value="Genomic_DNA"/>
</dbReference>